<comment type="similarity">
    <text evidence="11">Belongs to the ABC transporter superfamily. Glutathione importer (TC 3.A.1.5.11) family.</text>
</comment>
<evidence type="ECO:0000256" key="1">
    <source>
        <dbReference type="ARBA" id="ARBA00004417"/>
    </source>
</evidence>
<dbReference type="AlphaFoldDB" id="A0A1I0ATN2"/>
<proteinExistence type="inferred from homology"/>
<dbReference type="STRING" id="1123402.SAMN02583745_01060"/>
<dbReference type="InterPro" id="IPR003439">
    <property type="entry name" value="ABC_transporter-like_ATP-bd"/>
</dbReference>
<evidence type="ECO:0000256" key="14">
    <source>
        <dbReference type="ARBA" id="ARBA00047640"/>
    </source>
</evidence>
<dbReference type="Proteomes" id="UP000242642">
    <property type="component" value="Unassembled WGS sequence"/>
</dbReference>
<evidence type="ECO:0000256" key="3">
    <source>
        <dbReference type="ARBA" id="ARBA00022448"/>
    </source>
</evidence>
<dbReference type="OrthoDB" id="9784450at2"/>
<evidence type="ECO:0000256" key="8">
    <source>
        <dbReference type="ARBA" id="ARBA00022967"/>
    </source>
</evidence>
<dbReference type="Gene3D" id="3.40.50.300">
    <property type="entry name" value="P-loop containing nucleotide triphosphate hydrolases"/>
    <property type="match status" value="1"/>
</dbReference>
<dbReference type="GO" id="GO:0016887">
    <property type="term" value="F:ATP hydrolysis activity"/>
    <property type="evidence" value="ECO:0007669"/>
    <property type="project" value="InterPro"/>
</dbReference>
<evidence type="ECO:0000256" key="6">
    <source>
        <dbReference type="ARBA" id="ARBA00022741"/>
    </source>
</evidence>
<dbReference type="SUPFAM" id="SSF52540">
    <property type="entry name" value="P-loop containing nucleoside triphosphate hydrolases"/>
    <property type="match status" value="1"/>
</dbReference>
<evidence type="ECO:0000256" key="10">
    <source>
        <dbReference type="ARBA" id="ARBA00037530"/>
    </source>
</evidence>
<dbReference type="GO" id="GO:0055085">
    <property type="term" value="P:transmembrane transport"/>
    <property type="evidence" value="ECO:0007669"/>
    <property type="project" value="UniProtKB-ARBA"/>
</dbReference>
<evidence type="ECO:0000256" key="4">
    <source>
        <dbReference type="ARBA" id="ARBA00022475"/>
    </source>
</evidence>
<dbReference type="PROSITE" id="PS00211">
    <property type="entry name" value="ABC_TRANSPORTER_1"/>
    <property type="match status" value="1"/>
</dbReference>
<evidence type="ECO:0000256" key="11">
    <source>
        <dbReference type="ARBA" id="ARBA00038416"/>
    </source>
</evidence>
<evidence type="ECO:0000313" key="17">
    <source>
        <dbReference type="Proteomes" id="UP000242642"/>
    </source>
</evidence>
<dbReference type="InterPro" id="IPR003593">
    <property type="entry name" value="AAA+_ATPase"/>
</dbReference>
<dbReference type="EMBL" id="FOHV01000006">
    <property type="protein sequence ID" value="SES97771.1"/>
    <property type="molecule type" value="Genomic_DNA"/>
</dbReference>
<protein>
    <recommendedName>
        <fullName evidence="13">Glutathione import ATP-binding protein GsiA</fullName>
        <ecNumber evidence="12">7.4.2.10</ecNumber>
    </recommendedName>
</protein>
<keyword evidence="4" id="KW-1003">Cell membrane</keyword>
<keyword evidence="9" id="KW-0472">Membrane</keyword>
<comment type="catalytic activity">
    <reaction evidence="14">
        <text>glutathione(out) + ATP + H2O = glutathione(in) + ADP + phosphate + H(+)</text>
        <dbReference type="Rhea" id="RHEA:29791"/>
        <dbReference type="ChEBI" id="CHEBI:15377"/>
        <dbReference type="ChEBI" id="CHEBI:15378"/>
        <dbReference type="ChEBI" id="CHEBI:30616"/>
        <dbReference type="ChEBI" id="CHEBI:43474"/>
        <dbReference type="ChEBI" id="CHEBI:57925"/>
        <dbReference type="ChEBI" id="CHEBI:456216"/>
        <dbReference type="EC" id="7.4.2.10"/>
    </reaction>
</comment>
<dbReference type="CDD" id="cd03257">
    <property type="entry name" value="ABC_NikE_OppD_transporters"/>
    <property type="match status" value="1"/>
</dbReference>
<feature type="domain" description="ABC transporter" evidence="15">
    <location>
        <begin position="4"/>
        <end position="227"/>
    </location>
</feature>
<evidence type="ECO:0000256" key="7">
    <source>
        <dbReference type="ARBA" id="ARBA00022840"/>
    </source>
</evidence>
<evidence type="ECO:0000256" key="9">
    <source>
        <dbReference type="ARBA" id="ARBA00023136"/>
    </source>
</evidence>
<keyword evidence="7 16" id="KW-0067">ATP-binding</keyword>
<sequence>MALFSASHLSVFYHHKQVLDDINFSIFPGETLSLFGPSGCGKSTLLRVIAGLNPQYSGSMILNGQPFSPKLGTHVQDIQMVFQDPYGSLHPNHVIDFILSEPLKIIGLDNNTIKHRIKTVLDLVELPNTVIHRYAHQLSGGQRQRIAIARTILLEPKLLLLDEPTSALDMSVQAGILNLLNSLKQTINISYLLVSHDRDVIAHMSDRAIEMQAGRITRTHDRASLDTF</sequence>
<dbReference type="SMART" id="SM00382">
    <property type="entry name" value="AAA"/>
    <property type="match status" value="1"/>
</dbReference>
<dbReference type="InterPro" id="IPR050319">
    <property type="entry name" value="ABC_transp_ATP-bind"/>
</dbReference>
<comment type="subcellular location">
    <subcellularLocation>
        <location evidence="1">Cell inner membrane</location>
        <topology evidence="1">Peripheral membrane protein</topology>
    </subcellularLocation>
</comment>
<dbReference type="GO" id="GO:0005886">
    <property type="term" value="C:plasma membrane"/>
    <property type="evidence" value="ECO:0007669"/>
    <property type="project" value="UniProtKB-SubCell"/>
</dbReference>
<keyword evidence="17" id="KW-1185">Reference proteome</keyword>
<dbReference type="GO" id="GO:0005524">
    <property type="term" value="F:ATP binding"/>
    <property type="evidence" value="ECO:0007669"/>
    <property type="project" value="UniProtKB-KW"/>
</dbReference>
<dbReference type="RefSeq" id="WP_093318381.1">
    <property type="nucleotide sequence ID" value="NZ_FOHV01000006.1"/>
</dbReference>
<dbReference type="InterPro" id="IPR017871">
    <property type="entry name" value="ABC_transporter-like_CS"/>
</dbReference>
<evidence type="ECO:0000256" key="2">
    <source>
        <dbReference type="ARBA" id="ARBA00011469"/>
    </source>
</evidence>
<comment type="function">
    <text evidence="10">Part of the ABC transporter complex GsiABCD involved in glutathione import. Responsible for energy coupling to the transport system.</text>
</comment>
<evidence type="ECO:0000256" key="5">
    <source>
        <dbReference type="ARBA" id="ARBA00022519"/>
    </source>
</evidence>
<dbReference type="PANTHER" id="PTHR43776">
    <property type="entry name" value="TRANSPORT ATP-BINDING PROTEIN"/>
    <property type="match status" value="1"/>
</dbReference>
<evidence type="ECO:0000259" key="15">
    <source>
        <dbReference type="PROSITE" id="PS50893"/>
    </source>
</evidence>
<evidence type="ECO:0000313" key="16">
    <source>
        <dbReference type="EMBL" id="SES97771.1"/>
    </source>
</evidence>
<keyword evidence="5" id="KW-0997">Cell inner membrane</keyword>
<evidence type="ECO:0000256" key="13">
    <source>
        <dbReference type="ARBA" id="ARBA00041187"/>
    </source>
</evidence>
<dbReference type="InterPro" id="IPR027417">
    <property type="entry name" value="P-loop_NTPase"/>
</dbReference>
<keyword evidence="6" id="KW-0547">Nucleotide-binding</keyword>
<dbReference type="PROSITE" id="PS50893">
    <property type="entry name" value="ABC_TRANSPORTER_2"/>
    <property type="match status" value="1"/>
</dbReference>
<accession>A0A1I0ATN2</accession>
<reference evidence="17" key="1">
    <citation type="submission" date="2016-10" db="EMBL/GenBank/DDBJ databases">
        <authorList>
            <person name="Varghese N."/>
            <person name="Submissions S."/>
        </authorList>
    </citation>
    <scope>NUCLEOTIDE SEQUENCE [LARGE SCALE GENOMIC DNA]</scope>
    <source>
        <strain evidence="17">DSM 18579</strain>
    </source>
</reference>
<evidence type="ECO:0000256" key="12">
    <source>
        <dbReference type="ARBA" id="ARBA00039050"/>
    </source>
</evidence>
<dbReference type="PANTHER" id="PTHR43776:SF15">
    <property type="entry name" value="GLUTATHIONE IMPORT ATP-BINDING PROTEIN GSIA"/>
    <property type="match status" value="1"/>
</dbReference>
<dbReference type="Pfam" id="PF00005">
    <property type="entry name" value="ABC_tran"/>
    <property type="match status" value="1"/>
</dbReference>
<keyword evidence="3" id="KW-0813">Transport</keyword>
<dbReference type="EC" id="7.4.2.10" evidence="12"/>
<comment type="subunit">
    <text evidence="2">The complex is composed of two ATP-binding proteins (GsiA), two transmembrane proteins (GsiC and GsiD) and a solute-binding protein (GsiB).</text>
</comment>
<organism evidence="16 17">
    <name type="scientific">Thorsellia anophelis DSM 18579</name>
    <dbReference type="NCBI Taxonomy" id="1123402"/>
    <lineage>
        <taxon>Bacteria</taxon>
        <taxon>Pseudomonadati</taxon>
        <taxon>Pseudomonadota</taxon>
        <taxon>Gammaproteobacteria</taxon>
        <taxon>Enterobacterales</taxon>
        <taxon>Thorselliaceae</taxon>
        <taxon>Thorsellia</taxon>
    </lineage>
</organism>
<keyword evidence="8" id="KW-1278">Translocase</keyword>
<name>A0A1I0ATN2_9GAMM</name>
<gene>
    <name evidence="16" type="ORF">SAMN02583745_01060</name>
</gene>